<gene>
    <name evidence="2" type="ORF">FJY68_00535</name>
</gene>
<proteinExistence type="predicted"/>
<dbReference type="EMBL" id="VGIR01000001">
    <property type="protein sequence ID" value="MBM3330318.1"/>
    <property type="molecule type" value="Genomic_DNA"/>
</dbReference>
<evidence type="ECO:0000313" key="2">
    <source>
        <dbReference type="EMBL" id="MBM3330318.1"/>
    </source>
</evidence>
<keyword evidence="1" id="KW-1133">Transmembrane helix</keyword>
<evidence type="ECO:0000256" key="1">
    <source>
        <dbReference type="SAM" id="Phobius"/>
    </source>
</evidence>
<name>A0A937XBG3_UNCW3</name>
<accession>A0A937XBG3</accession>
<keyword evidence="1" id="KW-0472">Membrane</keyword>
<comment type="caution">
    <text evidence="2">The sequence shown here is derived from an EMBL/GenBank/DDBJ whole genome shotgun (WGS) entry which is preliminary data.</text>
</comment>
<feature type="transmembrane region" description="Helical" evidence="1">
    <location>
        <begin position="173"/>
        <end position="190"/>
    </location>
</feature>
<dbReference type="Proteomes" id="UP000779900">
    <property type="component" value="Unassembled WGS sequence"/>
</dbReference>
<protein>
    <submittedName>
        <fullName evidence="2">Uncharacterized protein</fullName>
    </submittedName>
</protein>
<reference evidence="2" key="1">
    <citation type="submission" date="2019-03" db="EMBL/GenBank/DDBJ databases">
        <title>Lake Tanganyika Metagenome-Assembled Genomes (MAGs).</title>
        <authorList>
            <person name="Tran P."/>
        </authorList>
    </citation>
    <scope>NUCLEOTIDE SEQUENCE</scope>
    <source>
        <strain evidence="2">K_DeepCast_150m_m2_040</strain>
    </source>
</reference>
<feature type="transmembrane region" description="Helical" evidence="1">
    <location>
        <begin position="235"/>
        <end position="251"/>
    </location>
</feature>
<feature type="transmembrane region" description="Helical" evidence="1">
    <location>
        <begin position="263"/>
        <end position="286"/>
    </location>
</feature>
<feature type="transmembrane region" description="Helical" evidence="1">
    <location>
        <begin position="202"/>
        <end position="223"/>
    </location>
</feature>
<evidence type="ECO:0000313" key="3">
    <source>
        <dbReference type="Proteomes" id="UP000779900"/>
    </source>
</evidence>
<feature type="transmembrane region" description="Helical" evidence="1">
    <location>
        <begin position="301"/>
        <end position="321"/>
    </location>
</feature>
<organism evidence="2 3">
    <name type="scientific">candidate division WOR-3 bacterium</name>
    <dbReference type="NCBI Taxonomy" id="2052148"/>
    <lineage>
        <taxon>Bacteria</taxon>
        <taxon>Bacteria division WOR-3</taxon>
    </lineage>
</organism>
<sequence>MPTVVCTMIALSVVAGLAQQDGHDSLRSEAQQRGRARYVIEHVPLSLVYSGLLEGVVQPRDAKLGVGLYMLSAGGLIAGSFAIPTTPAQAHLSIAYGYRGMLTGAGLAEVLGVRDAGARCFTALGSGVAAEFWGYRLARGMSAGQAQLLSTYTDVGILGGGLLWGMTFQGDPVPWLLLGEGVGIGAGYLRQRSLSYTEGQAMFVRTTGVLGALAPVGLTYALAGSDGVGALNGRFASGTALLGSLGALYYAERHIGNYPLTAGGGVACAGLAAAGALLGGGLAFLVSPNDYYGIGETSQRMIVGGATLGAVGGLAAGLSLAKRSAALTQGSWLTPNDRLAVNWTILSASALSYAKDKQFSAPGLVTFRF</sequence>
<dbReference type="AlphaFoldDB" id="A0A937XBG3"/>
<keyword evidence="1" id="KW-0812">Transmembrane</keyword>
<feature type="transmembrane region" description="Helical" evidence="1">
    <location>
        <begin position="64"/>
        <end position="83"/>
    </location>
</feature>